<proteinExistence type="predicted"/>
<evidence type="ECO:0000313" key="2">
    <source>
        <dbReference type="Proteomes" id="UP000272942"/>
    </source>
</evidence>
<keyword evidence="2" id="KW-1185">Reference proteome</keyword>
<dbReference type="OrthoDB" id="5969023at2759"/>
<dbReference type="WBParaSite" id="ECPE_0000839501-mRNA-1">
    <property type="protein sequence ID" value="ECPE_0000839501-mRNA-1"/>
    <property type="gene ID" value="ECPE_0000839501"/>
</dbReference>
<sequence length="167" mass="19215">MFNQLYFYAEKTSDPDLMMKILVVQQFQQQSNLWQTALLQLLTRPQRPKPAAVPKASSVARFDKGKKLRILGYIEIFAYLIRQRITNKFFSISGEQQFSITLKMILKTAEAYLLQGNNTLLSKLKLLASGERYQLECLERGGKANLIKDAIEIVQCAFERIYLTIVS</sequence>
<name>A0A183AN34_9TREM</name>
<protein>
    <submittedName>
        <fullName evidence="3">Four helix bundle protein</fullName>
    </submittedName>
</protein>
<dbReference type="Proteomes" id="UP000272942">
    <property type="component" value="Unassembled WGS sequence"/>
</dbReference>
<reference evidence="1 2" key="2">
    <citation type="submission" date="2018-11" db="EMBL/GenBank/DDBJ databases">
        <authorList>
            <consortium name="Pathogen Informatics"/>
        </authorList>
    </citation>
    <scope>NUCLEOTIDE SEQUENCE [LARGE SCALE GENOMIC DNA]</scope>
    <source>
        <strain evidence="1 2">Egypt</strain>
    </source>
</reference>
<evidence type="ECO:0000313" key="3">
    <source>
        <dbReference type="WBParaSite" id="ECPE_0000839501-mRNA-1"/>
    </source>
</evidence>
<organism evidence="3">
    <name type="scientific">Echinostoma caproni</name>
    <dbReference type="NCBI Taxonomy" id="27848"/>
    <lineage>
        <taxon>Eukaryota</taxon>
        <taxon>Metazoa</taxon>
        <taxon>Spiralia</taxon>
        <taxon>Lophotrochozoa</taxon>
        <taxon>Platyhelminthes</taxon>
        <taxon>Trematoda</taxon>
        <taxon>Digenea</taxon>
        <taxon>Plagiorchiida</taxon>
        <taxon>Echinostomata</taxon>
        <taxon>Echinostomatoidea</taxon>
        <taxon>Echinostomatidae</taxon>
        <taxon>Echinostoma</taxon>
    </lineage>
</organism>
<reference evidence="3" key="1">
    <citation type="submission" date="2016-06" db="UniProtKB">
        <authorList>
            <consortium name="WormBaseParasite"/>
        </authorList>
    </citation>
    <scope>IDENTIFICATION</scope>
</reference>
<dbReference type="AlphaFoldDB" id="A0A183AN34"/>
<dbReference type="EMBL" id="UZAN01045888">
    <property type="protein sequence ID" value="VDP83365.1"/>
    <property type="molecule type" value="Genomic_DNA"/>
</dbReference>
<evidence type="ECO:0000313" key="1">
    <source>
        <dbReference type="EMBL" id="VDP83365.1"/>
    </source>
</evidence>
<accession>A0A183AN34</accession>
<gene>
    <name evidence="1" type="ORF">ECPE_LOCUS8369</name>
</gene>